<name>A0ABP8DTK0_9ACTN</name>
<evidence type="ECO:0000313" key="3">
    <source>
        <dbReference type="Proteomes" id="UP001500620"/>
    </source>
</evidence>
<evidence type="ECO:0000313" key="2">
    <source>
        <dbReference type="EMBL" id="GAA4263157.1"/>
    </source>
</evidence>
<accession>A0ABP8DTK0</accession>
<dbReference type="EMBL" id="BAABAT010000062">
    <property type="protein sequence ID" value="GAA4263157.1"/>
    <property type="molecule type" value="Genomic_DNA"/>
</dbReference>
<reference evidence="3" key="1">
    <citation type="journal article" date="2019" name="Int. J. Syst. Evol. Microbiol.">
        <title>The Global Catalogue of Microorganisms (GCM) 10K type strain sequencing project: providing services to taxonomists for standard genome sequencing and annotation.</title>
        <authorList>
            <consortium name="The Broad Institute Genomics Platform"/>
            <consortium name="The Broad Institute Genome Sequencing Center for Infectious Disease"/>
            <person name="Wu L."/>
            <person name="Ma J."/>
        </authorList>
    </citation>
    <scope>NUCLEOTIDE SEQUENCE [LARGE SCALE GENOMIC DNA]</scope>
    <source>
        <strain evidence="3">JCM 17441</strain>
    </source>
</reference>
<organism evidence="2 3">
    <name type="scientific">Dactylosporangium darangshiense</name>
    <dbReference type="NCBI Taxonomy" id="579108"/>
    <lineage>
        <taxon>Bacteria</taxon>
        <taxon>Bacillati</taxon>
        <taxon>Actinomycetota</taxon>
        <taxon>Actinomycetes</taxon>
        <taxon>Micromonosporales</taxon>
        <taxon>Micromonosporaceae</taxon>
        <taxon>Dactylosporangium</taxon>
    </lineage>
</organism>
<keyword evidence="1" id="KW-1133">Transmembrane helix</keyword>
<feature type="transmembrane region" description="Helical" evidence="1">
    <location>
        <begin position="64"/>
        <end position="81"/>
    </location>
</feature>
<proteinExistence type="predicted"/>
<comment type="caution">
    <text evidence="2">The sequence shown here is derived from an EMBL/GenBank/DDBJ whole genome shotgun (WGS) entry which is preliminary data.</text>
</comment>
<dbReference type="Proteomes" id="UP001500620">
    <property type="component" value="Unassembled WGS sequence"/>
</dbReference>
<sequence>MTERVLIRLARLNKTLVFLAGAAVVFAGMLLPGVVGSAILLVLAAGLGWVLSRTWAVTPPPLRAVRVIILLLLVCVAAYEAS</sequence>
<feature type="transmembrane region" description="Helical" evidence="1">
    <location>
        <begin position="16"/>
        <end position="44"/>
    </location>
</feature>
<keyword evidence="1" id="KW-0812">Transmembrane</keyword>
<keyword evidence="1" id="KW-0472">Membrane</keyword>
<keyword evidence="3" id="KW-1185">Reference proteome</keyword>
<evidence type="ECO:0000256" key="1">
    <source>
        <dbReference type="SAM" id="Phobius"/>
    </source>
</evidence>
<protein>
    <submittedName>
        <fullName evidence="2">Uncharacterized protein</fullName>
    </submittedName>
</protein>
<gene>
    <name evidence="2" type="ORF">GCM10022255_105160</name>
</gene>